<dbReference type="SMART" id="SM00225">
    <property type="entry name" value="BTB"/>
    <property type="match status" value="1"/>
</dbReference>
<dbReference type="PROSITE" id="PS50108">
    <property type="entry name" value="CRIB"/>
    <property type="match status" value="1"/>
</dbReference>
<proteinExistence type="predicted"/>
<accession>A0A8J2M6F6</accession>
<evidence type="ECO:0000313" key="3">
    <source>
        <dbReference type="Proteomes" id="UP000746747"/>
    </source>
</evidence>
<dbReference type="CDD" id="cd18316">
    <property type="entry name" value="BTB_POZ_KCTD-like"/>
    <property type="match status" value="1"/>
</dbReference>
<keyword evidence="3" id="KW-1185">Reference proteome</keyword>
<evidence type="ECO:0000259" key="1">
    <source>
        <dbReference type="PROSITE" id="PS50108"/>
    </source>
</evidence>
<dbReference type="InterPro" id="IPR000210">
    <property type="entry name" value="BTB/POZ_dom"/>
</dbReference>
<dbReference type="PANTHER" id="PTHR11145">
    <property type="entry name" value="BTB/POZ DOMAIN-CONTAINING ADAPTER FOR CUL3-MEDIATED RHOA DEGRADATION PROTEIN FAMILY MEMBER"/>
    <property type="match status" value="1"/>
</dbReference>
<dbReference type="InterPro" id="IPR003131">
    <property type="entry name" value="T1-type_BTB"/>
</dbReference>
<comment type="caution">
    <text evidence="2">The sequence shown here is derived from an EMBL/GenBank/DDBJ whole genome shotgun (WGS) entry which is preliminary data.</text>
</comment>
<dbReference type="InterPro" id="IPR045068">
    <property type="entry name" value="BACURD1-3"/>
</dbReference>
<dbReference type="AlphaFoldDB" id="A0A8J2M6F6"/>
<dbReference type="SUPFAM" id="SSF54695">
    <property type="entry name" value="POZ domain"/>
    <property type="match status" value="1"/>
</dbReference>
<dbReference type="EMBL" id="CAKAEH010001443">
    <property type="protein sequence ID" value="CAG9536327.1"/>
    <property type="molecule type" value="Genomic_DNA"/>
</dbReference>
<feature type="domain" description="CRIB" evidence="1">
    <location>
        <begin position="185"/>
        <end position="198"/>
    </location>
</feature>
<evidence type="ECO:0000313" key="2">
    <source>
        <dbReference type="EMBL" id="CAG9536327.1"/>
    </source>
</evidence>
<name>A0A8J2M6F6_9BILA</name>
<dbReference type="InterPro" id="IPR011333">
    <property type="entry name" value="SKP1/BTB/POZ_sf"/>
</dbReference>
<reference evidence="2" key="1">
    <citation type="submission" date="2021-09" db="EMBL/GenBank/DDBJ databases">
        <authorList>
            <consortium name="Pathogen Informatics"/>
        </authorList>
    </citation>
    <scope>NUCLEOTIDE SEQUENCE</scope>
</reference>
<sequence>MDKQCIILDIGGRLFKTKITTLTSIDGSYFQQLFTTKWNHLLDLDGHLFIDRDSDVFPIILGYLRHGKSYPLPVDDYKLTLIIYEAQFYKLPELIKAAEKVRSYMRRNFISSKSTISTSPTSRRYSTQASKNIPLPKEMTSKSILSIPPMLQQIPKKSTTGNNETLMRHFLSKLPNRRNRNEIEIGPPNEFKHILHIGEADDGHKIVIDHSNDDQKTLKTIVQAVYDEISTLPIVYSLVDADENENHSESVEIFFTDSTIRAYHNDNLSAPQKLSTSLRNGFYDNCCYEIARSDNKEKCHFKEIKKSPIVTDM</sequence>
<dbReference type="OrthoDB" id="2414723at2759"/>
<organism evidence="2 3">
    <name type="scientific">Cercopithifilaria johnstoni</name>
    <dbReference type="NCBI Taxonomy" id="2874296"/>
    <lineage>
        <taxon>Eukaryota</taxon>
        <taxon>Metazoa</taxon>
        <taxon>Ecdysozoa</taxon>
        <taxon>Nematoda</taxon>
        <taxon>Chromadorea</taxon>
        <taxon>Rhabditida</taxon>
        <taxon>Spirurina</taxon>
        <taxon>Spiruromorpha</taxon>
        <taxon>Filarioidea</taxon>
        <taxon>Onchocercidae</taxon>
        <taxon>Cercopithifilaria</taxon>
    </lineage>
</organism>
<gene>
    <name evidence="2" type="ORF">CJOHNSTONI_LOCUS6260</name>
</gene>
<dbReference type="InterPro" id="IPR000095">
    <property type="entry name" value="CRIB_dom"/>
</dbReference>
<dbReference type="Pfam" id="PF02214">
    <property type="entry name" value="BTB_2"/>
    <property type="match status" value="1"/>
</dbReference>
<dbReference type="PANTHER" id="PTHR11145:SF8">
    <property type="entry name" value="RE57120P"/>
    <property type="match status" value="1"/>
</dbReference>
<dbReference type="GO" id="GO:0051260">
    <property type="term" value="P:protein homooligomerization"/>
    <property type="evidence" value="ECO:0007669"/>
    <property type="project" value="InterPro"/>
</dbReference>
<protein>
    <recommendedName>
        <fullName evidence="1">CRIB domain-containing protein</fullName>
    </recommendedName>
</protein>
<dbReference type="Gene3D" id="3.30.710.10">
    <property type="entry name" value="Potassium Channel Kv1.1, Chain A"/>
    <property type="match status" value="1"/>
</dbReference>
<dbReference type="Proteomes" id="UP000746747">
    <property type="component" value="Unassembled WGS sequence"/>
</dbReference>